<sequence>MVSLDNTESPKGVINIKGVVVMTTMRCHHIIDSAWPILFILQSCIIIQSNPFIHQQEILSYDYGYGYGYDYDYGVDDD</sequence>
<evidence type="ECO:0000313" key="1">
    <source>
        <dbReference type="EMBL" id="SAM05386.1"/>
    </source>
</evidence>
<protein>
    <submittedName>
        <fullName evidence="1">Uncharacterized protein</fullName>
    </submittedName>
</protein>
<dbReference type="InParanoid" id="A0A163JY40"/>
<evidence type="ECO:0000313" key="2">
    <source>
        <dbReference type="Proteomes" id="UP000078561"/>
    </source>
</evidence>
<dbReference type="EMBL" id="LT554468">
    <property type="protein sequence ID" value="SAM05386.1"/>
    <property type="molecule type" value="Genomic_DNA"/>
</dbReference>
<proteinExistence type="predicted"/>
<organism evidence="1">
    <name type="scientific">Absidia glauca</name>
    <name type="common">Pin mould</name>
    <dbReference type="NCBI Taxonomy" id="4829"/>
    <lineage>
        <taxon>Eukaryota</taxon>
        <taxon>Fungi</taxon>
        <taxon>Fungi incertae sedis</taxon>
        <taxon>Mucoromycota</taxon>
        <taxon>Mucoromycotina</taxon>
        <taxon>Mucoromycetes</taxon>
        <taxon>Mucorales</taxon>
        <taxon>Cunninghamellaceae</taxon>
        <taxon>Absidia</taxon>
    </lineage>
</organism>
<reference evidence="1" key="1">
    <citation type="submission" date="2016-04" db="EMBL/GenBank/DDBJ databases">
        <authorList>
            <person name="Evans L.H."/>
            <person name="Alamgir A."/>
            <person name="Owens N."/>
            <person name="Weber N.D."/>
            <person name="Virtaneva K."/>
            <person name="Barbian K."/>
            <person name="Babar A."/>
            <person name="Rosenke K."/>
        </authorList>
    </citation>
    <scope>NUCLEOTIDE SEQUENCE [LARGE SCALE GENOMIC DNA]</scope>
    <source>
        <strain evidence="1">CBS 101.48</strain>
    </source>
</reference>
<dbReference type="Proteomes" id="UP000078561">
    <property type="component" value="Unassembled WGS sequence"/>
</dbReference>
<keyword evidence="2" id="KW-1185">Reference proteome</keyword>
<gene>
    <name evidence="1" type="primary">ABSGL_11261.1 scaffold 12295</name>
</gene>
<name>A0A163JY40_ABSGL</name>
<dbReference type="AlphaFoldDB" id="A0A163JY40"/>
<accession>A0A163JY40</accession>